<protein>
    <submittedName>
        <fullName evidence="6">ABC transporter ATP-binding protein</fullName>
    </submittedName>
</protein>
<accession>A0A418NG17</accession>
<comment type="caution">
    <text evidence="6">The sequence shown here is derived from an EMBL/GenBank/DDBJ whole genome shotgun (WGS) entry which is preliminary data.</text>
</comment>
<dbReference type="CDD" id="cd03301">
    <property type="entry name" value="ABC_MalK_N"/>
    <property type="match status" value="1"/>
</dbReference>
<dbReference type="SMART" id="SM00382">
    <property type="entry name" value="AAA"/>
    <property type="match status" value="1"/>
</dbReference>
<keyword evidence="3" id="KW-0547">Nucleotide-binding</keyword>
<dbReference type="InterPro" id="IPR047641">
    <property type="entry name" value="ABC_transpr_MalK/UgpC-like"/>
</dbReference>
<dbReference type="PROSITE" id="PS50893">
    <property type="entry name" value="ABC_TRANSPORTER_2"/>
    <property type="match status" value="1"/>
</dbReference>
<comment type="similarity">
    <text evidence="1">Belongs to the ABC transporter superfamily.</text>
</comment>
<gene>
    <name evidence="6" type="ORF">D2V04_12215</name>
</gene>
<keyword evidence="4 6" id="KW-0067">ATP-binding</keyword>
<dbReference type="GO" id="GO:0055052">
    <property type="term" value="C:ATP-binding cassette (ABC) transporter complex, substrate-binding subunit-containing"/>
    <property type="evidence" value="ECO:0007669"/>
    <property type="project" value="TreeGrafter"/>
</dbReference>
<dbReference type="InterPro" id="IPR008995">
    <property type="entry name" value="Mo/tungstate-bd_C_term_dom"/>
</dbReference>
<dbReference type="GO" id="GO:0005524">
    <property type="term" value="F:ATP binding"/>
    <property type="evidence" value="ECO:0007669"/>
    <property type="project" value="UniProtKB-KW"/>
</dbReference>
<dbReference type="RefSeq" id="WP_119513951.1">
    <property type="nucleotide sequence ID" value="NZ_QXFK01000018.1"/>
</dbReference>
<dbReference type="FunFam" id="3.40.50.300:FF:000042">
    <property type="entry name" value="Maltose/maltodextrin ABC transporter, ATP-binding protein"/>
    <property type="match status" value="1"/>
</dbReference>
<dbReference type="PANTHER" id="PTHR43875">
    <property type="entry name" value="MALTODEXTRIN IMPORT ATP-BINDING PROTEIN MSMX"/>
    <property type="match status" value="1"/>
</dbReference>
<feature type="domain" description="ABC transporter" evidence="5">
    <location>
        <begin position="4"/>
        <end position="234"/>
    </location>
</feature>
<dbReference type="AlphaFoldDB" id="A0A418NG17"/>
<dbReference type="GO" id="GO:0008643">
    <property type="term" value="P:carbohydrate transport"/>
    <property type="evidence" value="ECO:0007669"/>
    <property type="project" value="InterPro"/>
</dbReference>
<dbReference type="Pfam" id="PF08402">
    <property type="entry name" value="TOBE_2"/>
    <property type="match status" value="1"/>
</dbReference>
<dbReference type="InterPro" id="IPR027417">
    <property type="entry name" value="P-loop_NTPase"/>
</dbReference>
<dbReference type="InterPro" id="IPR003439">
    <property type="entry name" value="ABC_transporter-like_ATP-bd"/>
</dbReference>
<dbReference type="InterPro" id="IPR017871">
    <property type="entry name" value="ABC_transporter-like_CS"/>
</dbReference>
<dbReference type="GO" id="GO:0016887">
    <property type="term" value="F:ATP hydrolysis activity"/>
    <property type="evidence" value="ECO:0007669"/>
    <property type="project" value="InterPro"/>
</dbReference>
<dbReference type="PANTHER" id="PTHR43875:SF1">
    <property type="entry name" value="OSMOPROTECTIVE COMPOUNDS UPTAKE ATP-BINDING PROTEIN GGTA"/>
    <property type="match status" value="1"/>
</dbReference>
<dbReference type="InterPro" id="IPR015855">
    <property type="entry name" value="ABC_transpr_MalK-like"/>
</dbReference>
<dbReference type="OrthoDB" id="9802264at2"/>
<dbReference type="EMBL" id="QXFK01000018">
    <property type="protein sequence ID" value="RIV76893.1"/>
    <property type="molecule type" value="Genomic_DNA"/>
</dbReference>
<organism evidence="6 7">
    <name type="scientific">Pelagerythrobacter aerophilus</name>
    <dbReference type="NCBI Taxonomy" id="2306995"/>
    <lineage>
        <taxon>Bacteria</taxon>
        <taxon>Pseudomonadati</taxon>
        <taxon>Pseudomonadota</taxon>
        <taxon>Alphaproteobacteria</taxon>
        <taxon>Sphingomonadales</taxon>
        <taxon>Erythrobacteraceae</taxon>
        <taxon>Pelagerythrobacter</taxon>
    </lineage>
</organism>
<dbReference type="Gene3D" id="2.40.50.100">
    <property type="match status" value="1"/>
</dbReference>
<evidence type="ECO:0000256" key="1">
    <source>
        <dbReference type="ARBA" id="ARBA00005417"/>
    </source>
</evidence>
<evidence type="ECO:0000259" key="5">
    <source>
        <dbReference type="PROSITE" id="PS50893"/>
    </source>
</evidence>
<dbReference type="Proteomes" id="UP000285092">
    <property type="component" value="Unassembled WGS sequence"/>
</dbReference>
<keyword evidence="2" id="KW-0813">Transport</keyword>
<dbReference type="InterPro" id="IPR013611">
    <property type="entry name" value="Transp-assoc_OB_typ2"/>
</dbReference>
<dbReference type="Gene3D" id="2.40.50.140">
    <property type="entry name" value="Nucleic acid-binding proteins"/>
    <property type="match status" value="1"/>
</dbReference>
<keyword evidence="7" id="KW-1185">Reference proteome</keyword>
<dbReference type="SUPFAM" id="SSF52540">
    <property type="entry name" value="P-loop containing nucleoside triphosphate hydrolases"/>
    <property type="match status" value="1"/>
</dbReference>
<dbReference type="InterPro" id="IPR003593">
    <property type="entry name" value="AAA+_ATPase"/>
</dbReference>
<dbReference type="PROSITE" id="PS00211">
    <property type="entry name" value="ABC_TRANSPORTER_1"/>
    <property type="match status" value="1"/>
</dbReference>
<reference evidence="6 7" key="1">
    <citation type="submission" date="2018-08" db="EMBL/GenBank/DDBJ databases">
        <title>Altererythrobacter sp.Ery1 and Ery12, the genome sequencing of novel strains in genus Alterythrobacter.</title>
        <authorList>
            <person name="Cheng H."/>
            <person name="Wu Y.-H."/>
            <person name="Fang C."/>
            <person name="Xu X.-W."/>
        </authorList>
    </citation>
    <scope>NUCLEOTIDE SEQUENCE [LARGE SCALE GENOMIC DNA]</scope>
    <source>
        <strain evidence="6 7">Ery1</strain>
    </source>
</reference>
<dbReference type="GO" id="GO:0140359">
    <property type="term" value="F:ABC-type transporter activity"/>
    <property type="evidence" value="ECO:0007669"/>
    <property type="project" value="InterPro"/>
</dbReference>
<dbReference type="Gene3D" id="3.40.50.300">
    <property type="entry name" value="P-loop containing nucleotide triphosphate hydrolases"/>
    <property type="match status" value="1"/>
</dbReference>
<evidence type="ECO:0000313" key="6">
    <source>
        <dbReference type="EMBL" id="RIV76893.1"/>
    </source>
</evidence>
<evidence type="ECO:0000256" key="2">
    <source>
        <dbReference type="ARBA" id="ARBA00022448"/>
    </source>
</evidence>
<evidence type="ECO:0000256" key="4">
    <source>
        <dbReference type="ARBA" id="ARBA00022840"/>
    </source>
</evidence>
<dbReference type="Pfam" id="PF00005">
    <property type="entry name" value="ABC_tran"/>
    <property type="match status" value="1"/>
</dbReference>
<evidence type="ECO:0000256" key="3">
    <source>
        <dbReference type="ARBA" id="ARBA00022741"/>
    </source>
</evidence>
<name>A0A418NG17_9SPHN</name>
<sequence length="368" mass="39809">MPGATLSGVGKSFGAVTLFDGLDLSAGDGEFVVLVGPSGCGKSTLLRLIAGLDRPDSGEIRIGERQVDRLPPGERGVAMVFQSYALYPQMTVAQNIAFPLRMAGRPKRELDESVRRTCELLGLSELMDRRPAELSGGQRQRVAIGRAIVREPDVFLFDEPLSNLDANLRAQMRREFAELHARLRATTIYVTHDQAEAMALADRIVLMRDGRIEQQGTPEDLYCRPATLFAAEFFGQPPINRLPGRILRADTRRTEIAIGDGESIVLGPLTGGGPARDDVVVAIRPEALTARPDGGTIALAPRAVAFVEWFGGERHAQLGTGDTALVWRTAGDRLIATGESITLHVAPAKVHLFDDEGRAVPHTALPNL</sequence>
<evidence type="ECO:0000313" key="7">
    <source>
        <dbReference type="Proteomes" id="UP000285092"/>
    </source>
</evidence>
<dbReference type="SUPFAM" id="SSF50331">
    <property type="entry name" value="MOP-like"/>
    <property type="match status" value="1"/>
</dbReference>
<dbReference type="InterPro" id="IPR012340">
    <property type="entry name" value="NA-bd_OB-fold"/>
</dbReference>
<proteinExistence type="inferred from homology"/>